<keyword evidence="11" id="KW-1185">Reference proteome</keyword>
<feature type="compositionally biased region" description="Low complexity" evidence="8">
    <location>
        <begin position="414"/>
        <end position="435"/>
    </location>
</feature>
<evidence type="ECO:0000256" key="8">
    <source>
        <dbReference type="SAM" id="MobiDB-lite"/>
    </source>
</evidence>
<keyword evidence="5" id="KW-0804">Transcription</keyword>
<dbReference type="InterPro" id="IPR046360">
    <property type="entry name" value="T-box_DNA-bd"/>
</dbReference>
<dbReference type="InterPro" id="IPR036960">
    <property type="entry name" value="T-box_sf"/>
</dbReference>
<feature type="domain" description="T-box" evidence="9">
    <location>
        <begin position="79"/>
        <end position="257"/>
    </location>
</feature>
<dbReference type="InterPro" id="IPR018186">
    <property type="entry name" value="TF_T-box_CS"/>
</dbReference>
<dbReference type="Gene3D" id="2.60.40.820">
    <property type="entry name" value="Transcription factor, T-box"/>
    <property type="match status" value="1"/>
</dbReference>
<feature type="region of interest" description="Disordered" evidence="8">
    <location>
        <begin position="250"/>
        <end position="339"/>
    </location>
</feature>
<organism evidence="10 11">
    <name type="scientific">Tigriopus californicus</name>
    <name type="common">Marine copepod</name>
    <dbReference type="NCBI Taxonomy" id="6832"/>
    <lineage>
        <taxon>Eukaryota</taxon>
        <taxon>Metazoa</taxon>
        <taxon>Ecdysozoa</taxon>
        <taxon>Arthropoda</taxon>
        <taxon>Crustacea</taxon>
        <taxon>Multicrustacea</taxon>
        <taxon>Hexanauplia</taxon>
        <taxon>Copepoda</taxon>
        <taxon>Harpacticoida</taxon>
        <taxon>Harpacticidae</taxon>
        <taxon>Tigriopus</taxon>
    </lineage>
</organism>
<dbReference type="GO" id="GO:0000981">
    <property type="term" value="F:DNA-binding transcription factor activity, RNA polymerase II-specific"/>
    <property type="evidence" value="ECO:0007669"/>
    <property type="project" value="TreeGrafter"/>
</dbReference>
<keyword evidence="2" id="KW-0217">Developmental protein</keyword>
<feature type="compositionally biased region" description="Polar residues" evidence="8">
    <location>
        <begin position="320"/>
        <end position="337"/>
    </location>
</feature>
<dbReference type="InterPro" id="IPR001699">
    <property type="entry name" value="TF_T-box"/>
</dbReference>
<keyword evidence="6 7" id="KW-0539">Nucleus</keyword>
<dbReference type="STRING" id="6832.A0A553NYS5"/>
<dbReference type="GO" id="GO:0005634">
    <property type="term" value="C:nucleus"/>
    <property type="evidence" value="ECO:0007669"/>
    <property type="project" value="UniProtKB-SubCell"/>
</dbReference>
<comment type="caution">
    <text evidence="10">The sequence shown here is derived from an EMBL/GenBank/DDBJ whole genome shotgun (WGS) entry which is preliminary data.</text>
</comment>
<dbReference type="SMART" id="SM00425">
    <property type="entry name" value="TBOX"/>
    <property type="match status" value="1"/>
</dbReference>
<evidence type="ECO:0000256" key="7">
    <source>
        <dbReference type="PROSITE-ProRule" id="PRU00201"/>
    </source>
</evidence>
<dbReference type="GO" id="GO:0000978">
    <property type="term" value="F:RNA polymerase II cis-regulatory region sequence-specific DNA binding"/>
    <property type="evidence" value="ECO:0007669"/>
    <property type="project" value="InterPro"/>
</dbReference>
<protein>
    <recommendedName>
        <fullName evidence="9">T-box domain-containing protein</fullName>
    </recommendedName>
</protein>
<keyword evidence="4 7" id="KW-0238">DNA-binding</keyword>
<proteinExistence type="predicted"/>
<dbReference type="InterPro" id="IPR008967">
    <property type="entry name" value="p53-like_TF_DNA-bd_sf"/>
</dbReference>
<comment type="caution">
    <text evidence="7">Lacks conserved residue(s) required for the propagation of feature annotation.</text>
</comment>
<keyword evidence="3" id="KW-0805">Transcription regulation</keyword>
<reference evidence="10 11" key="1">
    <citation type="journal article" date="2018" name="Nat. Ecol. Evol.">
        <title>Genomic signatures of mitonuclear coevolution across populations of Tigriopus californicus.</title>
        <authorList>
            <person name="Barreto F.S."/>
            <person name="Watson E.T."/>
            <person name="Lima T.G."/>
            <person name="Willett C.S."/>
            <person name="Edmands S."/>
            <person name="Li W."/>
            <person name="Burton R.S."/>
        </authorList>
    </citation>
    <scope>NUCLEOTIDE SEQUENCE [LARGE SCALE GENOMIC DNA]</scope>
    <source>
        <strain evidence="10 11">San Diego</strain>
    </source>
</reference>
<dbReference type="Pfam" id="PF00907">
    <property type="entry name" value="T-box"/>
    <property type="match status" value="1"/>
</dbReference>
<evidence type="ECO:0000256" key="5">
    <source>
        <dbReference type="ARBA" id="ARBA00023163"/>
    </source>
</evidence>
<dbReference type="GO" id="GO:0045893">
    <property type="term" value="P:positive regulation of DNA-templated transcription"/>
    <property type="evidence" value="ECO:0007669"/>
    <property type="project" value="InterPro"/>
</dbReference>
<evidence type="ECO:0000313" key="10">
    <source>
        <dbReference type="EMBL" id="TRY70578.1"/>
    </source>
</evidence>
<feature type="region of interest" description="Disordered" evidence="8">
    <location>
        <begin position="399"/>
        <end position="450"/>
    </location>
</feature>
<gene>
    <name evidence="10" type="ORF">TCAL_02415</name>
</gene>
<dbReference type="PROSITE" id="PS50252">
    <property type="entry name" value="TBOX_3"/>
    <property type="match status" value="1"/>
</dbReference>
<evidence type="ECO:0000256" key="4">
    <source>
        <dbReference type="ARBA" id="ARBA00023125"/>
    </source>
</evidence>
<sequence length="478" mass="53580">MYTDMNTNVYGLRGLFGPTPTSPYPQAQYFRGNGSDKTPSAIAFYSGYPGMPFNSPFGPEAAPVPGVQGKRDPNVLVTLENSELWTEFHKIGTEMIITKMGRRMFPTLKTTVSGLSPDKKYYILLDLTLADDCRYKYTGKEWVVAGKSEPQVPGRFFIHPDSPATGTQWMKHDISFQKVKLTNNNLDQNGHIILTSMHKYVARVHVVEANDLIGLQFGVFNTFTFPETAFLGVTAYQNERITQLKIDNNPFAKGFRENGQLRTKRKNSAEDDNPEEDMPQLSKKVKTEESDEDDVFSSSSPWHPLQTSSQDSKQRRVTDSGLSSTSSAEERQTQNSPMMKRLEHEAKVNPIMPTPLPPYVPPTSGAFYPPYSHPRLDFYYQQLMAARYQQMIAHQPHFPTSHLYPHHHSGNQIPESLSMNSSSLSPRPGSATSRTPTPPGGSGFPLPPLDFPKFPARFPSALPDHFPRIILPNSPAKL</sequence>
<dbReference type="GO" id="GO:0001708">
    <property type="term" value="P:cell fate specification"/>
    <property type="evidence" value="ECO:0007669"/>
    <property type="project" value="TreeGrafter"/>
</dbReference>
<dbReference type="GO" id="GO:0000785">
    <property type="term" value="C:chromatin"/>
    <property type="evidence" value="ECO:0007669"/>
    <property type="project" value="TreeGrafter"/>
</dbReference>
<dbReference type="FunFam" id="2.60.40.820:FF:000010">
    <property type="entry name" value="T-box transcription factor TBX6"/>
    <property type="match status" value="1"/>
</dbReference>
<dbReference type="EMBL" id="VCGU01000009">
    <property type="protein sequence ID" value="TRY70578.1"/>
    <property type="molecule type" value="Genomic_DNA"/>
</dbReference>
<dbReference type="PROSITE" id="PS01283">
    <property type="entry name" value="TBOX_1"/>
    <property type="match status" value="1"/>
</dbReference>
<dbReference type="AlphaFoldDB" id="A0A553NYS5"/>
<dbReference type="Proteomes" id="UP000318571">
    <property type="component" value="Chromosome 9"/>
</dbReference>
<evidence type="ECO:0000256" key="3">
    <source>
        <dbReference type="ARBA" id="ARBA00023015"/>
    </source>
</evidence>
<evidence type="ECO:0000259" key="9">
    <source>
        <dbReference type="PROSITE" id="PS50252"/>
    </source>
</evidence>
<evidence type="ECO:0000313" key="11">
    <source>
        <dbReference type="Proteomes" id="UP000318571"/>
    </source>
</evidence>
<dbReference type="PANTHER" id="PTHR11267:SF204">
    <property type="entry name" value="SPADETAIL"/>
    <property type="match status" value="1"/>
</dbReference>
<dbReference type="SUPFAM" id="SSF49417">
    <property type="entry name" value="p53-like transcription factors"/>
    <property type="match status" value="1"/>
</dbReference>
<evidence type="ECO:0000256" key="1">
    <source>
        <dbReference type="ARBA" id="ARBA00004123"/>
    </source>
</evidence>
<evidence type="ECO:0000256" key="6">
    <source>
        <dbReference type="ARBA" id="ARBA00023242"/>
    </source>
</evidence>
<dbReference type="PRINTS" id="PR00937">
    <property type="entry name" value="TBOX"/>
</dbReference>
<comment type="subcellular location">
    <subcellularLocation>
        <location evidence="1 7">Nucleus</location>
    </subcellularLocation>
</comment>
<dbReference type="PANTHER" id="PTHR11267">
    <property type="entry name" value="T-BOX PROTEIN-RELATED"/>
    <property type="match status" value="1"/>
</dbReference>
<name>A0A553NYS5_TIGCA</name>
<accession>A0A553NYS5</accession>
<dbReference type="PROSITE" id="PS01264">
    <property type="entry name" value="TBOX_2"/>
    <property type="match status" value="1"/>
</dbReference>
<evidence type="ECO:0000256" key="2">
    <source>
        <dbReference type="ARBA" id="ARBA00022473"/>
    </source>
</evidence>